<accession>A0A556U458</accession>
<feature type="domain" description="OTU" evidence="26">
    <location>
        <begin position="178"/>
        <end position="360"/>
    </location>
</feature>
<feature type="compositionally biased region" description="Basic residues" evidence="24">
    <location>
        <begin position="547"/>
        <end position="556"/>
    </location>
</feature>
<evidence type="ECO:0000256" key="12">
    <source>
        <dbReference type="ARBA" id="ARBA00022723"/>
    </source>
</evidence>
<evidence type="ECO:0000256" key="21">
    <source>
        <dbReference type="ARBA" id="ARBA00023242"/>
    </source>
</evidence>
<dbReference type="InterPro" id="IPR037162">
    <property type="entry name" value="TRPM_tetra_sf"/>
</dbReference>
<dbReference type="EMBL" id="VCAZ01000046">
    <property type="protein sequence ID" value="TSM52293.1"/>
    <property type="molecule type" value="Genomic_DNA"/>
</dbReference>
<organism evidence="27 28">
    <name type="scientific">Bagarius yarrelli</name>
    <name type="common">Goonch</name>
    <name type="synonym">Bagrus yarrelli</name>
    <dbReference type="NCBI Taxonomy" id="175774"/>
    <lineage>
        <taxon>Eukaryota</taxon>
        <taxon>Metazoa</taxon>
        <taxon>Chordata</taxon>
        <taxon>Craniata</taxon>
        <taxon>Vertebrata</taxon>
        <taxon>Euteleostomi</taxon>
        <taxon>Actinopterygii</taxon>
        <taxon>Neopterygii</taxon>
        <taxon>Teleostei</taxon>
        <taxon>Ostariophysi</taxon>
        <taxon>Siluriformes</taxon>
        <taxon>Sisoridae</taxon>
        <taxon>Sisorinae</taxon>
        <taxon>Bagarius</taxon>
    </lineage>
</organism>
<dbReference type="InterPro" id="IPR050927">
    <property type="entry name" value="TRPM"/>
</dbReference>
<feature type="transmembrane region" description="Helical" evidence="25">
    <location>
        <begin position="1835"/>
        <end position="1855"/>
    </location>
</feature>
<dbReference type="Pfam" id="PF02338">
    <property type="entry name" value="OTU"/>
    <property type="match status" value="1"/>
</dbReference>
<evidence type="ECO:0000256" key="20">
    <source>
        <dbReference type="ARBA" id="ARBA00023136"/>
    </source>
</evidence>
<dbReference type="GO" id="GO:0006508">
    <property type="term" value="P:proteolysis"/>
    <property type="evidence" value="ECO:0007669"/>
    <property type="project" value="UniProtKB-KW"/>
</dbReference>
<evidence type="ECO:0000256" key="4">
    <source>
        <dbReference type="ARBA" id="ARBA00004496"/>
    </source>
</evidence>
<evidence type="ECO:0000256" key="11">
    <source>
        <dbReference type="ARBA" id="ARBA00022692"/>
    </source>
</evidence>
<evidence type="ECO:0000256" key="8">
    <source>
        <dbReference type="ARBA" id="ARBA00022490"/>
    </source>
</evidence>
<dbReference type="EC" id="3.4.19.12" evidence="6"/>
<feature type="compositionally biased region" description="Polar residues" evidence="24">
    <location>
        <begin position="2395"/>
        <end position="2404"/>
    </location>
</feature>
<feature type="compositionally biased region" description="Polar residues" evidence="24">
    <location>
        <begin position="1295"/>
        <end position="1307"/>
    </location>
</feature>
<dbReference type="OrthoDB" id="301415at2759"/>
<dbReference type="GO" id="GO:0005886">
    <property type="term" value="C:plasma membrane"/>
    <property type="evidence" value="ECO:0007669"/>
    <property type="project" value="TreeGrafter"/>
</dbReference>
<feature type="compositionally biased region" description="Basic residues" evidence="24">
    <location>
        <begin position="1308"/>
        <end position="1317"/>
    </location>
</feature>
<evidence type="ECO:0000256" key="13">
    <source>
        <dbReference type="ARBA" id="ARBA00022771"/>
    </source>
</evidence>
<feature type="transmembrane region" description="Helical" evidence="25">
    <location>
        <begin position="1796"/>
        <end position="1814"/>
    </location>
</feature>
<keyword evidence="13" id="KW-0863">Zinc-finger</keyword>
<feature type="region of interest" description="Disordered" evidence="24">
    <location>
        <begin position="665"/>
        <end position="733"/>
    </location>
</feature>
<keyword evidence="12" id="KW-0479">Metal-binding</keyword>
<feature type="region of interest" description="Disordered" evidence="24">
    <location>
        <begin position="1289"/>
        <end position="1319"/>
    </location>
</feature>
<evidence type="ECO:0000256" key="1">
    <source>
        <dbReference type="ARBA" id="ARBA00000707"/>
    </source>
</evidence>
<evidence type="ECO:0000256" key="25">
    <source>
        <dbReference type="SAM" id="Phobius"/>
    </source>
</evidence>
<keyword evidence="15" id="KW-0378">Hydrolase</keyword>
<feature type="region of interest" description="Disordered" evidence="24">
    <location>
        <begin position="2395"/>
        <end position="2443"/>
    </location>
</feature>
<gene>
    <name evidence="27" type="ORF">Baya_8055</name>
</gene>
<reference evidence="27 28" key="1">
    <citation type="journal article" date="2019" name="Genome Biol. Evol.">
        <title>Whole-Genome Sequencing of the Giant Devil Catfish, Bagarius yarrelli.</title>
        <authorList>
            <person name="Jiang W."/>
            <person name="Lv Y."/>
            <person name="Cheng L."/>
            <person name="Yang K."/>
            <person name="Chao B."/>
            <person name="Wang X."/>
            <person name="Li Y."/>
            <person name="Pan X."/>
            <person name="You X."/>
            <person name="Zhang Y."/>
            <person name="Yang J."/>
            <person name="Li J."/>
            <person name="Zhang X."/>
            <person name="Liu S."/>
            <person name="Sun C."/>
            <person name="Yang J."/>
            <person name="Shi Q."/>
        </authorList>
    </citation>
    <scope>NUCLEOTIDE SEQUENCE [LARGE SCALE GENOMIC DNA]</scope>
    <source>
        <strain evidence="27">JWS20170419001</strain>
        <tissue evidence="27">Muscle</tissue>
    </source>
</reference>
<comment type="similarity">
    <text evidence="5">Belongs to the peptidase C64 family.</text>
</comment>
<comment type="subcellular location">
    <subcellularLocation>
        <location evidence="4">Cytoplasm</location>
    </subcellularLocation>
    <subcellularLocation>
        <location evidence="3">Membrane</location>
        <topology evidence="3">Multi-pass membrane protein</topology>
    </subcellularLocation>
    <subcellularLocation>
        <location evidence="2">Nucleus</location>
    </subcellularLocation>
</comment>
<dbReference type="Gene3D" id="1.20.5.1010">
    <property type="entry name" value="TRPM, tetramerisation domain"/>
    <property type="match status" value="1"/>
</dbReference>
<feature type="region of interest" description="Disordered" evidence="24">
    <location>
        <begin position="1643"/>
        <end position="1677"/>
    </location>
</feature>
<feature type="region of interest" description="Disordered" evidence="24">
    <location>
        <begin position="437"/>
        <end position="499"/>
    </location>
</feature>
<keyword evidence="8" id="KW-0963">Cytoplasm</keyword>
<evidence type="ECO:0000256" key="14">
    <source>
        <dbReference type="ARBA" id="ARBA00022786"/>
    </source>
</evidence>
<keyword evidence="7" id="KW-0813">Transport</keyword>
<dbReference type="CDD" id="cd14347">
    <property type="entry name" value="UBA_Cezanne_like"/>
    <property type="match status" value="1"/>
</dbReference>
<feature type="compositionally biased region" description="Low complexity" evidence="24">
    <location>
        <begin position="563"/>
        <end position="580"/>
    </location>
</feature>
<evidence type="ECO:0000256" key="3">
    <source>
        <dbReference type="ARBA" id="ARBA00004141"/>
    </source>
</evidence>
<comment type="caution">
    <text evidence="27">The sequence shown here is derived from an EMBL/GenBank/DDBJ whole genome shotgun (WGS) entry which is preliminary data.</text>
</comment>
<evidence type="ECO:0000256" key="10">
    <source>
        <dbReference type="ARBA" id="ARBA00022670"/>
    </source>
</evidence>
<feature type="region of interest" description="Disordered" evidence="24">
    <location>
        <begin position="535"/>
        <end position="606"/>
    </location>
</feature>
<evidence type="ECO:0000313" key="27">
    <source>
        <dbReference type="EMBL" id="TSM52293.1"/>
    </source>
</evidence>
<dbReference type="InterPro" id="IPR003323">
    <property type="entry name" value="OTU_dom"/>
</dbReference>
<dbReference type="Proteomes" id="UP000319801">
    <property type="component" value="Unassembled WGS sequence"/>
</dbReference>
<dbReference type="CDD" id="cd22773">
    <property type="entry name" value="OTU_OTUD7A"/>
    <property type="match status" value="1"/>
</dbReference>
<dbReference type="Pfam" id="PF00520">
    <property type="entry name" value="Ion_trans"/>
    <property type="match status" value="1"/>
</dbReference>
<evidence type="ECO:0000313" key="28">
    <source>
        <dbReference type="Proteomes" id="UP000319801"/>
    </source>
</evidence>
<dbReference type="Pfam" id="PF16519">
    <property type="entry name" value="TRPM_tetra"/>
    <property type="match status" value="1"/>
</dbReference>
<evidence type="ECO:0000256" key="15">
    <source>
        <dbReference type="ARBA" id="ARBA00022801"/>
    </source>
</evidence>
<evidence type="ECO:0000256" key="22">
    <source>
        <dbReference type="ARBA" id="ARBA00023303"/>
    </source>
</evidence>
<evidence type="ECO:0000259" key="26">
    <source>
        <dbReference type="PROSITE" id="PS50802"/>
    </source>
</evidence>
<keyword evidence="14" id="KW-0833">Ubl conjugation pathway</keyword>
<dbReference type="GO" id="GO:0004843">
    <property type="term" value="F:cysteine-type deubiquitinase activity"/>
    <property type="evidence" value="ECO:0007669"/>
    <property type="project" value="UniProtKB-EC"/>
</dbReference>
<proteinExistence type="inferred from homology"/>
<name>A0A556U458_BAGYA</name>
<feature type="compositionally biased region" description="Polar residues" evidence="24">
    <location>
        <begin position="467"/>
        <end position="477"/>
    </location>
</feature>
<feature type="transmembrane region" description="Helical" evidence="25">
    <location>
        <begin position="1696"/>
        <end position="1715"/>
    </location>
</feature>
<dbReference type="Pfam" id="PF18139">
    <property type="entry name" value="LSDAT_euk"/>
    <property type="match status" value="1"/>
</dbReference>
<comment type="catalytic activity">
    <reaction evidence="1">
        <text>Thiol-dependent hydrolysis of ester, thioester, amide, peptide and isopeptide bonds formed by the C-terminal Gly of ubiquitin (a 76-residue protein attached to proteins as an intracellular targeting signal).</text>
        <dbReference type="EC" id="3.4.19.12"/>
    </reaction>
</comment>
<dbReference type="GO" id="GO:0008270">
    <property type="term" value="F:zinc ion binding"/>
    <property type="evidence" value="ECO:0007669"/>
    <property type="project" value="UniProtKB-KW"/>
</dbReference>
<feature type="compositionally biased region" description="Basic and acidic residues" evidence="24">
    <location>
        <begin position="685"/>
        <end position="699"/>
    </location>
</feature>
<dbReference type="InterPro" id="IPR032415">
    <property type="entry name" value="TRPM_tetra"/>
</dbReference>
<keyword evidence="10" id="KW-0645">Protease</keyword>
<keyword evidence="20 25" id="KW-0472">Membrane</keyword>
<evidence type="ECO:0000256" key="5">
    <source>
        <dbReference type="ARBA" id="ARBA00005865"/>
    </source>
</evidence>
<keyword evidence="22" id="KW-0407">Ion channel</keyword>
<dbReference type="GO" id="GO:0005262">
    <property type="term" value="F:calcium channel activity"/>
    <property type="evidence" value="ECO:0007669"/>
    <property type="project" value="TreeGrafter"/>
</dbReference>
<feature type="compositionally biased region" description="Basic and acidic residues" evidence="24">
    <location>
        <begin position="665"/>
        <end position="678"/>
    </location>
</feature>
<evidence type="ECO:0000256" key="24">
    <source>
        <dbReference type="SAM" id="MobiDB-lite"/>
    </source>
</evidence>
<dbReference type="InterPro" id="IPR057366">
    <property type="entry name" value="TRPM-like"/>
</dbReference>
<feature type="compositionally biased region" description="Basic and acidic residues" evidence="24">
    <location>
        <begin position="478"/>
        <end position="496"/>
    </location>
</feature>
<feature type="transmembrane region" description="Helical" evidence="25">
    <location>
        <begin position="1917"/>
        <end position="1942"/>
    </location>
</feature>
<dbReference type="Pfam" id="PF25508">
    <property type="entry name" value="TRPM2"/>
    <property type="match status" value="1"/>
</dbReference>
<evidence type="ECO:0000256" key="16">
    <source>
        <dbReference type="ARBA" id="ARBA00022807"/>
    </source>
</evidence>
<dbReference type="GO" id="GO:0051262">
    <property type="term" value="P:protein tetramerization"/>
    <property type="evidence" value="ECO:0007669"/>
    <property type="project" value="InterPro"/>
</dbReference>
<evidence type="ECO:0000256" key="17">
    <source>
        <dbReference type="ARBA" id="ARBA00022833"/>
    </source>
</evidence>
<keyword evidence="28" id="KW-1185">Reference proteome</keyword>
<keyword evidence="11 25" id="KW-0812">Transmembrane</keyword>
<keyword evidence="18 25" id="KW-1133">Transmembrane helix</keyword>
<evidence type="ECO:0000256" key="23">
    <source>
        <dbReference type="ARBA" id="ARBA00034269"/>
    </source>
</evidence>
<keyword evidence="16" id="KW-0788">Thiol protease</keyword>
<feature type="region of interest" description="Disordered" evidence="24">
    <location>
        <begin position="2331"/>
        <end position="2350"/>
    </location>
</feature>
<dbReference type="FunFam" id="1.10.8.10:FF:000017">
    <property type="entry name" value="OTU domain-containing protein 7A"/>
    <property type="match status" value="1"/>
</dbReference>
<dbReference type="GO" id="GO:0005737">
    <property type="term" value="C:cytoplasm"/>
    <property type="evidence" value="ECO:0007669"/>
    <property type="project" value="UniProtKB-SubCell"/>
</dbReference>
<sequence length="2443" mass="275754">MTLDMDAVLSDFVRSTGAEPGLARDLLEGKNWDLSAALSDYEQLRQVHTANLPQVFNEGRYYKQPERSGTPQHLNKLEQCLQRQEENTQEKRLSRGISHASSAIMSLARMHVTGECTKEQLPLEMPIYTFQLPDLSVYSEDFRNFIERDLIEQSTMVALEQAGRLNWWATICTSCKKLLPLATTGDGNCLLHAASLGMWGFHDRDLVLRKSLYAMMKSGTEREALKRRWRWQQTQQNKESGLVYTEEEWEREWNDLLKLASSEPRTHISKNGNTNGGVDNSEDPVYESLEEFHVFVLAHVLRRPIVVVADTMLRDSGGEAFAPIPFGGLYLPLEVPPNRCHCSPLVLAYDQAHFSALVSMEQRDQQREQAVIPLTDSEHKLLALHFAVDPGRDWEWGKDDNDNTKLANLILCLEAKLNLLHSYMNVTWIRIPSETRAPLAQPESPTASAGEDVQSLAESMDSDRESVCSNSNLNNGKTSKEKDNDKQHKEKDKVRADSVANKLGSFSKTLGIKLKKNMGGLGGLVHGKISRSTITNGRALESSEQKIKKKDSKTRKGSKEESGQSTSTSSSEKATSPSPTDRASSYSSGERQTSSGKTPTPDERTLDNWKYSTDVKLSLNILRAAMQGERKFIFAGLLLTSHRHQFHEEMINYYLSSAQERFSTEQEQKRKAEAEKKPQTNGVLKKPEQESTFQRERSDSSPPESCSPVLHPSHIHTLKGQGRNSPSLAAAPVPIPNANTSLVPCRSMSPVPFSSPSQGAKRQEPIPVSAHYSHTPPIQRHSVIHLRDSNTQSSSYQDEPYKISVGTLKTCATYPQQNRSLSSQSYSPASMSGIRAMHGGDSSPYSMGGEHKSHTFTNGFNASHIRDSLQFADEELTPHSWLNHDKSKLRSGTCPMCVCGHLVTQHGAIQTEKREDLLVQVNPYPEKWTVFKHTQAFSTDAYGTIEFQGGGFVNKAQYIRVSYDTKPDNLLHLMVKDWHLDLPTLLISVHGGLQNFDLQPRLKQVFGKGLIKAAVTTGAWIFTAGINAGVIRHVGDALKDYCSKSRGKVCAIGISPWGILESKEDLIGKDVTRPYQTMSNPLSKLAVLNGTHSHFILCDNGTCGKYGAEVELRRQLEKHISLQKINTRQGVPLVCLIVEGGPNMITVVLESLIEEPPVPVVVCDGSGRASDILSFAHKHSENEGVLSDDARDQLLVSIQKTFNYSKSQSQQIFLMINECMKRRELITVFRMGSEGQQDIEMAILTALLKGTNASASDQLSLALAWNRVDIARNQIFVYGHNLPPASAVASATSSLNGNSSPAASHGTTKSRRHKGGKAKTNILEEMDPRKLELLNWVNSLEQAMMDALVLDRVDFVKLLIENGVNIHHFLTIPRLEELYNTKLGPVNTLNGVVRDVKKGNLPPDYQITLIDIGLVMEYLMGGAYRCNYTRKSFRSLYNYLYGLKRDDDPKGKKKKKKKEEEVDIDVDDPEVSRFQYPFHELIVWAVLTRRQKMALFLWQRGEEAMAKALVACKLYKAMAHQLSVSELVDDIFQDLDNNSKEFGSLAYELLDQAYKHDEQVAMKLLTYELKNWSNSTCLKLAVAAKHRDFIAHTCSQMLLTDMWMGCLRVGKNPGLKVIAGIIFPPLILLLGFRVGDDSYQVSDDNTGAKDKDNDIRPSRDTTTNAHSKKGDEESGTKKLRHVPIGRKIYEFYNAPFTKFWFTTISYLGYLMLYNYIVLVKMERWPSIQEWLVISYILTLGVEKLRQILMSEPGKLKQKIKVWLEEYWNITDLVAISTFLLGLLLRLQPEPYMGYGRVIYCVDIIFWYIRVLDIFGVNKYLGPYVMMIGKMMIDMLYFVVIMLVVLMSFGVARQAILHPDEEPTWRLARNIFYMPYWMIYGEVFADSIDRKTRIDTPCGDNMYDEDGKKLPPCIPGAWLTPAIMACYLLVANILLVNLLIAVFNNTFFEVKSISNQVWKFQRYQLIMTFHDRPVLPPPLIIFSHIYILMRRICCSCGKKKEGELDEKDKGLKLILTSEELKCLYEFEEECVEEYFREKEDEQQSSNDERIRLTSERVENMSMHLEEFNERENNIKASLQTVDLRLAQLEDIYSRMMTALEKLTEIDCSEVKRTPSQKSSVKGFSSLLRTGSVNSTDRYSLHCSIDGCPGTKEKDEARSSQLTVANVKKPSNTTYNPNEYSLNFEVGKVGNCPSSCKNTWSLPCKKTDDVIDQGEEAKITSDILPTLVQRSRSISMFSTTAKERFMLKAKELHSLQTGFVSSSTKQRWSAASDHKVQSNLQSLPDIQINKPTVTSEAPISKSQLRLEVPNILSTDIKTQKDVGCIGIGDIKQEDRQKNGSQESLNMEGYTEESYKKTKEMDEMLGNSVKDEKLNMHEDIPVSFHFLLPEDRVFSPGRSKSWNTKCHTSLRESADKPQVYSSKSRLYGSSLKRSGKKHGKSLEKLE</sequence>
<feature type="compositionally biased region" description="Basic and acidic residues" evidence="24">
    <location>
        <begin position="1646"/>
        <end position="1659"/>
    </location>
</feature>
<protein>
    <recommendedName>
        <fullName evidence="6">ubiquitinyl hydrolase 1</fullName>
        <ecNumber evidence="6">3.4.19.12</ecNumber>
    </recommendedName>
</protein>
<dbReference type="PANTHER" id="PTHR13800:SF13">
    <property type="entry name" value="TRANSIENT RECEPTOR POTENTIAL CATION CHANNEL SUBFAMILY M MEMBER 1"/>
    <property type="match status" value="1"/>
</dbReference>
<evidence type="ECO:0000256" key="18">
    <source>
        <dbReference type="ARBA" id="ARBA00022989"/>
    </source>
</evidence>
<comment type="catalytic activity">
    <reaction evidence="23">
        <text>Mg(2+)(in) = Mg(2+)(out)</text>
        <dbReference type="Rhea" id="RHEA:29827"/>
        <dbReference type="ChEBI" id="CHEBI:18420"/>
    </reaction>
</comment>
<dbReference type="PANTHER" id="PTHR13800">
    <property type="entry name" value="TRANSIENT RECEPTOR POTENTIAL CATION CHANNEL, SUBFAMILY M, MEMBER 6"/>
    <property type="match status" value="1"/>
</dbReference>
<keyword evidence="9" id="KW-0597">Phosphoprotein</keyword>
<evidence type="ECO:0000256" key="2">
    <source>
        <dbReference type="ARBA" id="ARBA00004123"/>
    </source>
</evidence>
<keyword evidence="21" id="KW-0539">Nucleus</keyword>
<dbReference type="InterPro" id="IPR005821">
    <property type="entry name" value="Ion_trans_dom"/>
</dbReference>
<keyword evidence="27" id="KW-0675">Receptor</keyword>
<keyword evidence="19" id="KW-0406">Ion transport</keyword>
<dbReference type="InterPro" id="IPR041491">
    <property type="entry name" value="TRPM_SLOG"/>
</dbReference>
<dbReference type="PROSITE" id="PS50802">
    <property type="entry name" value="OTU"/>
    <property type="match status" value="1"/>
</dbReference>
<dbReference type="GO" id="GO:0016579">
    <property type="term" value="P:protein deubiquitination"/>
    <property type="evidence" value="ECO:0007669"/>
    <property type="project" value="UniProtKB-ARBA"/>
</dbReference>
<evidence type="ECO:0000256" key="19">
    <source>
        <dbReference type="ARBA" id="ARBA00023065"/>
    </source>
</evidence>
<evidence type="ECO:0000256" key="6">
    <source>
        <dbReference type="ARBA" id="ARBA00012759"/>
    </source>
</evidence>
<feature type="compositionally biased region" description="Polar residues" evidence="24">
    <location>
        <begin position="581"/>
        <end position="598"/>
    </location>
</feature>
<evidence type="ECO:0000256" key="7">
    <source>
        <dbReference type="ARBA" id="ARBA00022448"/>
    </source>
</evidence>
<keyword evidence="17" id="KW-0862">Zinc</keyword>
<evidence type="ECO:0000256" key="9">
    <source>
        <dbReference type="ARBA" id="ARBA00022553"/>
    </source>
</evidence>
<dbReference type="GO" id="GO:0005634">
    <property type="term" value="C:nucleus"/>
    <property type="evidence" value="ECO:0007669"/>
    <property type="project" value="UniProtKB-SubCell"/>
</dbReference>
<feature type="transmembrane region" description="Helical" evidence="25">
    <location>
        <begin position="1766"/>
        <end position="1784"/>
    </location>
</feature>
<dbReference type="Gene3D" id="1.10.8.10">
    <property type="entry name" value="DNA helicase RuvA subunit, C-terminal domain"/>
    <property type="match status" value="1"/>
</dbReference>